<evidence type="ECO:0000256" key="3">
    <source>
        <dbReference type="ARBA" id="ARBA00022989"/>
    </source>
</evidence>
<keyword evidence="1" id="KW-1003">Cell membrane</keyword>
<evidence type="ECO:0000313" key="8">
    <source>
        <dbReference type="Proteomes" id="UP001184230"/>
    </source>
</evidence>
<evidence type="ECO:0000256" key="5">
    <source>
        <dbReference type="SAM" id="Phobius"/>
    </source>
</evidence>
<dbReference type="EMBL" id="JAVDRF010000010">
    <property type="protein sequence ID" value="MDR6538333.1"/>
    <property type="molecule type" value="Genomic_DNA"/>
</dbReference>
<feature type="transmembrane region" description="Helical" evidence="5">
    <location>
        <begin position="6"/>
        <end position="26"/>
    </location>
</feature>
<gene>
    <name evidence="7" type="ORF">J2739_004122</name>
</gene>
<keyword evidence="2 5" id="KW-0812">Transmembrane</keyword>
<evidence type="ECO:0000259" key="6">
    <source>
        <dbReference type="PROSITE" id="PS50234"/>
    </source>
</evidence>
<feature type="transmembrane region" description="Helical" evidence="5">
    <location>
        <begin position="321"/>
        <end position="344"/>
    </location>
</feature>
<dbReference type="Gene3D" id="3.40.50.410">
    <property type="entry name" value="von Willebrand factor, type A domain"/>
    <property type="match status" value="1"/>
</dbReference>
<dbReference type="Pfam" id="PF00092">
    <property type="entry name" value="VWA"/>
    <property type="match status" value="1"/>
</dbReference>
<dbReference type="Proteomes" id="UP001184230">
    <property type="component" value="Unassembled WGS sequence"/>
</dbReference>
<dbReference type="InterPro" id="IPR024163">
    <property type="entry name" value="Aerotolerance_reg_N"/>
</dbReference>
<dbReference type="PANTHER" id="PTHR22550">
    <property type="entry name" value="SPORE GERMINATION PROTEIN"/>
    <property type="match status" value="1"/>
</dbReference>
<name>A0ABU1NIY7_9BURK</name>
<accession>A0ABU1NIY7</accession>
<feature type="transmembrane region" description="Helical" evidence="5">
    <location>
        <begin position="59"/>
        <end position="81"/>
    </location>
</feature>
<reference evidence="7 8" key="1">
    <citation type="submission" date="2023-07" db="EMBL/GenBank/DDBJ databases">
        <title>Sorghum-associated microbial communities from plants grown in Nebraska, USA.</title>
        <authorList>
            <person name="Schachtman D."/>
        </authorList>
    </citation>
    <scope>NUCLEOTIDE SEQUENCE [LARGE SCALE GENOMIC DNA]</scope>
    <source>
        <strain evidence="7 8">DS1781</strain>
    </source>
</reference>
<keyword evidence="8" id="KW-1185">Reference proteome</keyword>
<sequence length="348" mass="37728">MNFLWPQFLWLLAAMPLLVLLYVWLLRRKKKLALRYASLSIVREAMGVRQSVRRHIPPFLFLLAMVAMLIAAARPMAVVVLPSNQQTIILAMDVSGSMRAADVQPNRLVAAQEAAKAFLKELPRHVKVGIVAFAGSANVAQLPTTNREELVQAIDSFQLQRATATGNAIVVSLATLFPDAGIDISNFGPQANNRTRGVPIEQAGKPPPKEFTPVAPGSYTSAAIIMLTDGQRTTGVDPLDAAKVAAEHGVRVYTVGIGTVDGETIGFEGWSMRVRLDEETLKAIANKTQAEYYYAGTAADLTKVYNTLSSRLTVEKKETEISALFALGAAVLALLSAGLSLLWFNRIL</sequence>
<comment type="caution">
    <text evidence="7">The sequence shown here is derived from an EMBL/GenBank/DDBJ whole genome shotgun (WGS) entry which is preliminary data.</text>
</comment>
<organism evidence="7 8">
    <name type="scientific">Variovorax soli</name>
    <dbReference type="NCBI Taxonomy" id="376815"/>
    <lineage>
        <taxon>Bacteria</taxon>
        <taxon>Pseudomonadati</taxon>
        <taxon>Pseudomonadota</taxon>
        <taxon>Betaproteobacteria</taxon>
        <taxon>Burkholderiales</taxon>
        <taxon>Comamonadaceae</taxon>
        <taxon>Variovorax</taxon>
    </lineage>
</organism>
<dbReference type="PANTHER" id="PTHR22550:SF5">
    <property type="entry name" value="LEUCINE ZIPPER PROTEIN 4"/>
    <property type="match status" value="1"/>
</dbReference>
<evidence type="ECO:0000256" key="4">
    <source>
        <dbReference type="ARBA" id="ARBA00023136"/>
    </source>
</evidence>
<evidence type="ECO:0000256" key="2">
    <source>
        <dbReference type="ARBA" id="ARBA00022692"/>
    </source>
</evidence>
<proteinExistence type="predicted"/>
<dbReference type="InterPro" id="IPR050768">
    <property type="entry name" value="UPF0353/GerABKA_families"/>
</dbReference>
<feature type="domain" description="VWFA" evidence="6">
    <location>
        <begin position="87"/>
        <end position="308"/>
    </location>
</feature>
<dbReference type="Pfam" id="PF13519">
    <property type="entry name" value="VWA_2"/>
    <property type="match status" value="1"/>
</dbReference>
<dbReference type="InterPro" id="IPR002035">
    <property type="entry name" value="VWF_A"/>
</dbReference>
<keyword evidence="4 5" id="KW-0472">Membrane</keyword>
<keyword evidence="3 5" id="KW-1133">Transmembrane helix</keyword>
<evidence type="ECO:0000256" key="1">
    <source>
        <dbReference type="ARBA" id="ARBA00022475"/>
    </source>
</evidence>
<dbReference type="Pfam" id="PF07584">
    <property type="entry name" value="BatA"/>
    <property type="match status" value="1"/>
</dbReference>
<evidence type="ECO:0000313" key="7">
    <source>
        <dbReference type="EMBL" id="MDR6538333.1"/>
    </source>
</evidence>
<dbReference type="SMART" id="SM00327">
    <property type="entry name" value="VWA"/>
    <property type="match status" value="1"/>
</dbReference>
<dbReference type="RefSeq" id="WP_309905023.1">
    <property type="nucleotide sequence ID" value="NZ_JAVDRF010000010.1"/>
</dbReference>
<dbReference type="InterPro" id="IPR036465">
    <property type="entry name" value="vWFA_dom_sf"/>
</dbReference>
<dbReference type="PROSITE" id="PS50234">
    <property type="entry name" value="VWFA"/>
    <property type="match status" value="1"/>
</dbReference>
<protein>
    <submittedName>
        <fullName evidence="7">Ca-activated chloride channel family protein</fullName>
    </submittedName>
</protein>
<dbReference type="SUPFAM" id="SSF53300">
    <property type="entry name" value="vWA-like"/>
    <property type="match status" value="1"/>
</dbReference>